<name>A0ACB8BTT9_9AGAM</name>
<protein>
    <submittedName>
        <fullName evidence="1">Uncharacterized protein</fullName>
    </submittedName>
</protein>
<evidence type="ECO:0000313" key="1">
    <source>
        <dbReference type="EMBL" id="KAH7928580.1"/>
    </source>
</evidence>
<dbReference type="EMBL" id="MU266351">
    <property type="protein sequence ID" value="KAH7928580.1"/>
    <property type="molecule type" value="Genomic_DNA"/>
</dbReference>
<comment type="caution">
    <text evidence="1">The sequence shown here is derived from an EMBL/GenBank/DDBJ whole genome shotgun (WGS) entry which is preliminary data.</text>
</comment>
<evidence type="ECO:0000313" key="2">
    <source>
        <dbReference type="Proteomes" id="UP000790709"/>
    </source>
</evidence>
<sequence>MQLLYSMFVLLTAPVVVFACEGQCIVDITNEYLRRYTPVMLYVLQDMAEQISTDLVPPSARRASPITYFGPVLDAYNSTAYAGLENAIFPSYFHGKCQDADGVDPAGCPDPDCPIVCGTPGSMVHFYAKLRSIAFEQTTAMLANLTKPSSATYKEVEKLVMADVNTARRRTLDNLSRIIPSQGQTLSNKHGMRDIQQSLQGIMKQLPQLMGQKCGAPKLSRCSWEKAMKAYILSFP</sequence>
<accession>A0ACB8BTT9</accession>
<proteinExistence type="predicted"/>
<reference evidence="1" key="1">
    <citation type="journal article" date="2021" name="New Phytol.">
        <title>Evolutionary innovations through gain and loss of genes in the ectomycorrhizal Boletales.</title>
        <authorList>
            <person name="Wu G."/>
            <person name="Miyauchi S."/>
            <person name="Morin E."/>
            <person name="Kuo A."/>
            <person name="Drula E."/>
            <person name="Varga T."/>
            <person name="Kohler A."/>
            <person name="Feng B."/>
            <person name="Cao Y."/>
            <person name="Lipzen A."/>
            <person name="Daum C."/>
            <person name="Hundley H."/>
            <person name="Pangilinan J."/>
            <person name="Johnson J."/>
            <person name="Barry K."/>
            <person name="LaButti K."/>
            <person name="Ng V."/>
            <person name="Ahrendt S."/>
            <person name="Min B."/>
            <person name="Choi I.G."/>
            <person name="Park H."/>
            <person name="Plett J.M."/>
            <person name="Magnuson J."/>
            <person name="Spatafora J.W."/>
            <person name="Nagy L.G."/>
            <person name="Henrissat B."/>
            <person name="Grigoriev I.V."/>
            <person name="Yang Z.L."/>
            <person name="Xu J."/>
            <person name="Martin F.M."/>
        </authorList>
    </citation>
    <scope>NUCLEOTIDE SEQUENCE</scope>
    <source>
        <strain evidence="1">KUC20120723A-06</strain>
    </source>
</reference>
<dbReference type="Proteomes" id="UP000790709">
    <property type="component" value="Unassembled WGS sequence"/>
</dbReference>
<organism evidence="1 2">
    <name type="scientific">Leucogyrophana mollusca</name>
    <dbReference type="NCBI Taxonomy" id="85980"/>
    <lineage>
        <taxon>Eukaryota</taxon>
        <taxon>Fungi</taxon>
        <taxon>Dikarya</taxon>
        <taxon>Basidiomycota</taxon>
        <taxon>Agaricomycotina</taxon>
        <taxon>Agaricomycetes</taxon>
        <taxon>Agaricomycetidae</taxon>
        <taxon>Boletales</taxon>
        <taxon>Boletales incertae sedis</taxon>
        <taxon>Leucogyrophana</taxon>
    </lineage>
</organism>
<keyword evidence="2" id="KW-1185">Reference proteome</keyword>
<gene>
    <name evidence="1" type="ORF">BV22DRAFT_1004517</name>
</gene>